<accession>S9PRU8</accession>
<feature type="compositionally biased region" description="Low complexity" evidence="1">
    <location>
        <begin position="250"/>
        <end position="266"/>
    </location>
</feature>
<feature type="compositionally biased region" description="Polar residues" evidence="1">
    <location>
        <begin position="72"/>
        <end position="83"/>
    </location>
</feature>
<gene>
    <name evidence="2" type="ORF">SOCG_04249</name>
</gene>
<dbReference type="OMA" id="GDILQYC"/>
<dbReference type="GeneID" id="25033213"/>
<feature type="region of interest" description="Disordered" evidence="1">
    <location>
        <begin position="399"/>
        <end position="428"/>
    </location>
</feature>
<dbReference type="GO" id="GO:0031297">
    <property type="term" value="P:replication fork processing"/>
    <property type="evidence" value="ECO:0007669"/>
    <property type="project" value="EnsemblFungi"/>
</dbReference>
<dbReference type="GO" id="GO:0000724">
    <property type="term" value="P:double-strand break repair via homologous recombination"/>
    <property type="evidence" value="ECO:0007669"/>
    <property type="project" value="EnsemblFungi"/>
</dbReference>
<dbReference type="VEuPathDB" id="FungiDB:SOCG_04249"/>
<dbReference type="eggNOG" id="ENOG502QSDS">
    <property type="taxonomic scope" value="Eukaryota"/>
</dbReference>
<dbReference type="HOGENOM" id="CLU_236057_0_0_1"/>
<dbReference type="PANTHER" id="PTHR28122:SF1">
    <property type="entry name" value="E3 UBIQUITIN-PROTEIN LIGASE SUBSTRATE RECEPTOR MMS22"/>
    <property type="match status" value="1"/>
</dbReference>
<dbReference type="Pfam" id="PF09462">
    <property type="entry name" value="Mus7"/>
    <property type="match status" value="1"/>
</dbReference>
<dbReference type="PANTHER" id="PTHR28122">
    <property type="entry name" value="E3 UBIQUITIN-PROTEIN LIGASE SUBSTRATE RECEPTOR MMS22"/>
    <property type="match status" value="1"/>
</dbReference>
<proteinExistence type="predicted"/>
<dbReference type="Proteomes" id="UP000016088">
    <property type="component" value="Unassembled WGS sequence"/>
</dbReference>
<dbReference type="RefSeq" id="XP_013020545.1">
    <property type="nucleotide sequence ID" value="XM_013165091.1"/>
</dbReference>
<dbReference type="GO" id="GO:0035361">
    <property type="term" value="C:Cul8-RING ubiquitin ligase complex"/>
    <property type="evidence" value="ECO:0007669"/>
    <property type="project" value="TreeGrafter"/>
</dbReference>
<dbReference type="EMBL" id="KE503208">
    <property type="protein sequence ID" value="EPX70707.1"/>
    <property type="molecule type" value="Genomic_DNA"/>
</dbReference>
<feature type="compositionally biased region" description="Basic and acidic residues" evidence="1">
    <location>
        <begin position="111"/>
        <end position="121"/>
    </location>
</feature>
<dbReference type="GO" id="GO:0005634">
    <property type="term" value="C:nucleus"/>
    <property type="evidence" value="ECO:0007669"/>
    <property type="project" value="EnsemblFungi"/>
</dbReference>
<name>S9PRU8_SCHOY</name>
<organism evidence="2 3">
    <name type="scientific">Schizosaccharomyces octosporus (strain yFS286)</name>
    <name type="common">Fission yeast</name>
    <name type="synonym">Octosporomyces octosporus</name>
    <dbReference type="NCBI Taxonomy" id="483514"/>
    <lineage>
        <taxon>Eukaryota</taxon>
        <taxon>Fungi</taxon>
        <taxon>Dikarya</taxon>
        <taxon>Ascomycota</taxon>
        <taxon>Taphrinomycotina</taxon>
        <taxon>Schizosaccharomycetes</taxon>
        <taxon>Schizosaccharomycetales</taxon>
        <taxon>Schizosaccharomycetaceae</taxon>
        <taxon>Schizosaccharomyces</taxon>
    </lineage>
</organism>
<feature type="region of interest" description="Disordered" evidence="1">
    <location>
        <begin position="602"/>
        <end position="624"/>
    </location>
</feature>
<dbReference type="InterPro" id="IPR019021">
    <property type="entry name" value="Mms22"/>
</dbReference>
<feature type="compositionally biased region" description="Basic and acidic residues" evidence="1">
    <location>
        <begin position="176"/>
        <end position="189"/>
    </location>
</feature>
<evidence type="ECO:0000256" key="1">
    <source>
        <dbReference type="SAM" id="MobiDB-lite"/>
    </source>
</evidence>
<feature type="region of interest" description="Disordered" evidence="1">
    <location>
        <begin position="65"/>
        <end position="124"/>
    </location>
</feature>
<protein>
    <submittedName>
        <fullName evidence="2">DNA repair protein Mus7/Mms22</fullName>
    </submittedName>
</protein>
<evidence type="ECO:0000313" key="2">
    <source>
        <dbReference type="EMBL" id="EPX70707.1"/>
    </source>
</evidence>
<sequence>MSNFLLLDHVSDSQGSGSEWSSTISSSVSVVKTKTSISKNNHEFGNSINNLKSGNGLSISSNSSIASLPNPVNESLTRNNSFRKTGDVDNGNEVQTMQSTEEPSSSKASTSRREFRPRRPEQTMPYTYDFLRHKLEFKKMGLAPISVPHGPEHTVEQRSVAHRPVNVIVRGAIKKKESPIDDQKKLETKVHKKRKRHGIILSDSDDEPSNNHSSLDLKSNDTITGETKDFNKLDLTPSHFSDQDEEDAESSSSFSSTGSSTKTPSSLDAYKKRLKGILPPSFLTIQGKRMLDQGNPSLKLHHKRNQDTIGVRKKGIVRRKLNQNRAKSLSYGKPLNDQEHYEDNPPLSSPNVTHINKAAFVDSPTKEIQKNNQGGEGEEPSSIASISNLQTFRSASFPQAPNEMLEGPSASVHTLYDTPRKRRRKNKRRYVDLGLVAAHTYNTTGKPPPKFLRIFSRTASKIPKRRSKLEQRSSNKYFLFDSVSDQKEVEQVIDAWNQGEHLLTKGTSTSDQKVIDKRNVNQSSELLRNRSYKVDNYKTSSVNHSKINSSARKKEDSHKRQKFISLFSYSKARGKNRKQPYTFLQNSLDGLFVNHPNDSAKSVHNPLKNNNDSRSSYMSLPNKKNEKTVPSMFTKLPRKQKANRILRDDYGQLIFSYKGSDSSPNIEHFFKVGSFPVTFNVVPFKFGVSLPEGSLLRNGYLEKIIKRDLSYPTRDIYAFSRYFSVSDEVSKTNSQLEETFELIVDLLPGFNSNYANDVYNLFSFCSGYLLNLQLSDQMSLTTQSSSFLEMFAKFFDRCMTIISLKESRFFLKLNILFLMFQFVYCAQYEIISSSSRNSIRLARELINKLLSFGQSDLLECYRCLRSSTESTDPFSVISLETWVVLNKLLILCTGKYECLWEQVDNFLSLDGSDLSILEMEKIWYILITVSPVFQFNDLGVAGSPTSHSYWPLVLKTCRSTFERQKKGVDPKITERYLRVLLLRINLLISEWFWSDVSCILIAIFDFFSHRKFTDLSYESSEDVASQFPDFVKSLDRSPDLHISALDTCFVIFLKTVIVSIQRLKCDSKNTSTIRRIVSRLQPLHARQYRREIPFSMKDYMSLEHTHTLLISLFWVAPENCKPNINRIRDNVIFEGSHLKARLISLKAWQYLMRYILLYGSDAQLDACMYWLDSLIKVTLDEYLSLVLSDQSLDEVELIAYSQGQLEDFLLVVFYSLQALIPSPSVYIRRINCLLTLHSSQCIFQKSSSLPSRVVLECTYFLKKLLTYHSVCQVPREKTVTSVVSADSQDAYFENDYIDDTELMIEQEKFERICELAKLLRKHVSPYLYQTISTIVGSDESEYKSFRPVSIPLMECMALCASFAVEAKINDWSYYVDFGTESWERIRNTRLKRSLSSQFYSILIETNVSFLADQREKVMTVWFESLGALNDSYAAPFTLLLLEKDKNNPLLFNLPIILDDQAAFFRQFKSVQLSLISSVLGNMAKIYDDVKSNYMESQQYHQILFLQYLSSLLASMQSSYESLVFSGDDHSIFISSAQRVVGDILQYCSPFANERNLAGLRYFMDSARFPQPPERLEYAAFRLRSYARKNLSSDSSRNALFSFLKANLDIALLEQKQNDIMSLLTLAMGSYSQNVNDHWDFEVSSLRKFCLNDLLLNYLNVKSLVASFYSSLLLDCLTHVYNSFHYVYLNDEHQIKICEEVSTSISALENFALLYSSSNPVIAGKIYNLLSAIAKFALVETDNRLVLDLQNFLGKLSREFLLELCWILQSQEYPPPFCQEVCPQSKLFSSIEQHCNADWYENIDNIVHKVRKTKLHLPCAVEQQSSKWNGLIELFVQSWKRKPEILEPELETFYRNARLQHNTLSNVPFQVSEMLARINRLWIIEDNNAHDMYI</sequence>
<dbReference type="OrthoDB" id="2386201at2759"/>
<feature type="compositionally biased region" description="Polar residues" evidence="1">
    <location>
        <begin position="210"/>
        <end position="225"/>
    </location>
</feature>
<feature type="region of interest" description="Disordered" evidence="1">
    <location>
        <begin position="176"/>
        <end position="266"/>
    </location>
</feature>
<feature type="region of interest" description="Disordered" evidence="1">
    <location>
        <begin position="322"/>
        <end position="382"/>
    </location>
</feature>
<reference evidence="2 3" key="1">
    <citation type="journal article" date="2011" name="Science">
        <title>Comparative functional genomics of the fission yeasts.</title>
        <authorList>
            <person name="Rhind N."/>
            <person name="Chen Z."/>
            <person name="Yassour M."/>
            <person name="Thompson D.A."/>
            <person name="Haas B.J."/>
            <person name="Habib N."/>
            <person name="Wapinski I."/>
            <person name="Roy S."/>
            <person name="Lin M.F."/>
            <person name="Heiman D.I."/>
            <person name="Young S.K."/>
            <person name="Furuya K."/>
            <person name="Guo Y."/>
            <person name="Pidoux A."/>
            <person name="Chen H.M."/>
            <person name="Robbertse B."/>
            <person name="Goldberg J.M."/>
            <person name="Aoki K."/>
            <person name="Bayne E.H."/>
            <person name="Berlin A.M."/>
            <person name="Desjardins C.A."/>
            <person name="Dobbs E."/>
            <person name="Dukaj L."/>
            <person name="Fan L."/>
            <person name="FitzGerald M.G."/>
            <person name="French C."/>
            <person name="Gujja S."/>
            <person name="Hansen K."/>
            <person name="Keifenheim D."/>
            <person name="Levin J.Z."/>
            <person name="Mosher R.A."/>
            <person name="Mueller C.A."/>
            <person name="Pfiffner J."/>
            <person name="Priest M."/>
            <person name="Russ C."/>
            <person name="Smialowska A."/>
            <person name="Swoboda P."/>
            <person name="Sykes S.M."/>
            <person name="Vaughn M."/>
            <person name="Vengrova S."/>
            <person name="Yoder R."/>
            <person name="Zeng Q."/>
            <person name="Allshire R."/>
            <person name="Baulcombe D."/>
            <person name="Birren B.W."/>
            <person name="Brown W."/>
            <person name="Ekwall K."/>
            <person name="Kellis M."/>
            <person name="Leatherwood J."/>
            <person name="Levin H."/>
            <person name="Margalit H."/>
            <person name="Martienssen R."/>
            <person name="Nieduszynski C.A."/>
            <person name="Spatafora J.W."/>
            <person name="Friedman N."/>
            <person name="Dalgaard J.Z."/>
            <person name="Baumann P."/>
            <person name="Niki H."/>
            <person name="Regev A."/>
            <person name="Nusbaum C."/>
        </authorList>
    </citation>
    <scope>NUCLEOTIDE SEQUENCE [LARGE SCALE GENOMIC DNA]</scope>
    <source>
        <strain evidence="3">yFS286</strain>
    </source>
</reference>
<feature type="compositionally biased region" description="Polar residues" evidence="1">
    <location>
        <begin position="602"/>
        <end position="619"/>
    </location>
</feature>
<evidence type="ECO:0000313" key="3">
    <source>
        <dbReference type="Proteomes" id="UP000016088"/>
    </source>
</evidence>
<feature type="compositionally biased region" description="Polar residues" evidence="1">
    <location>
        <begin position="92"/>
        <end position="109"/>
    </location>
</feature>
<keyword evidence="3" id="KW-1185">Reference proteome</keyword>